<dbReference type="EMBL" id="CYGY02000011">
    <property type="protein sequence ID" value="SIT37114.1"/>
    <property type="molecule type" value="Genomic_DNA"/>
</dbReference>
<dbReference type="InterPro" id="IPR014845">
    <property type="entry name" value="GYD/TTHA1554"/>
</dbReference>
<evidence type="ECO:0000313" key="1">
    <source>
        <dbReference type="EMBL" id="SIT37114.1"/>
    </source>
</evidence>
<evidence type="ECO:0000313" key="2">
    <source>
        <dbReference type="Proteomes" id="UP000195569"/>
    </source>
</evidence>
<name>A0A1N7RPU1_9BURK</name>
<sequence>MPFYLHQWRYKDAQIRSMLLEPEDRAEVIRAATEAFGGTLHHFFYSFGEYDGVAISEYPDNETALASLMSIFAQGRISEVHTTLLFHADEGLRSLQLAREVIGPTDSRARTGRRSASKAKI</sequence>
<gene>
    <name evidence="1" type="ORF">BN2476_110108</name>
</gene>
<dbReference type="OrthoDB" id="165683at2"/>
<reference evidence="1" key="1">
    <citation type="submission" date="2016-12" db="EMBL/GenBank/DDBJ databases">
        <authorList>
            <person name="Moulin L."/>
        </authorList>
    </citation>
    <scope>NUCLEOTIDE SEQUENCE [LARGE SCALE GENOMIC DNA]</scope>
    <source>
        <strain evidence="1">STM 7183</strain>
    </source>
</reference>
<organism evidence="1 2">
    <name type="scientific">Paraburkholderia piptadeniae</name>
    <dbReference type="NCBI Taxonomy" id="1701573"/>
    <lineage>
        <taxon>Bacteria</taxon>
        <taxon>Pseudomonadati</taxon>
        <taxon>Pseudomonadota</taxon>
        <taxon>Betaproteobacteria</taxon>
        <taxon>Burkholderiales</taxon>
        <taxon>Burkholderiaceae</taxon>
        <taxon>Paraburkholderia</taxon>
    </lineage>
</organism>
<keyword evidence="2" id="KW-1185">Reference proteome</keyword>
<protein>
    <submittedName>
        <fullName evidence="1">GYD family protein</fullName>
    </submittedName>
</protein>
<proteinExistence type="predicted"/>
<dbReference type="AlphaFoldDB" id="A0A1N7RPU1"/>
<dbReference type="Proteomes" id="UP000195569">
    <property type="component" value="Unassembled WGS sequence"/>
</dbReference>
<dbReference type="Pfam" id="PF08734">
    <property type="entry name" value="GYD"/>
    <property type="match status" value="1"/>
</dbReference>
<comment type="caution">
    <text evidence="1">The sequence shown here is derived from an EMBL/GenBank/DDBJ whole genome shotgun (WGS) entry which is preliminary data.</text>
</comment>
<dbReference type="RefSeq" id="WP_087733046.1">
    <property type="nucleotide sequence ID" value="NZ_CYGY02000011.1"/>
</dbReference>
<accession>A0A1N7RPU1</accession>